<evidence type="ECO:0000259" key="1">
    <source>
        <dbReference type="Pfam" id="PF13910"/>
    </source>
</evidence>
<proteinExistence type="predicted"/>
<sequence length="880" mass="99411">METVVIQEIVTLLELMTSTNPLISSFYNSKLLQQRETTITRDYLLTWQSCLTDRMQTLLLSHWDDFDALTDEVETWLTDDVLNDKLLELFGEEQEQEAPALHGRGQRRNQTTRVRLLEGLRQRVDRAFDGTVRVRDGVERVFGKTERPESHAGNTHFCSHAHAPQLITTWIDLHHRGDLYSSLLLGLTIVERTLGDIVYTYHGKDAAKVPFLIKELVALPCLKAVMVGGAKMAILLTHLIGPPVTLNLRNILWHGFVSPNEFLPSPARELDALMVVVWASVVRRTMAGVEGWEWLERRPGRWGYEGWYWSGRDSEENGKVGSLGFEEIYEQVVFGDAKPPSYSPAHLHHIISRSTFPIPHTHATWHGAVSYLSSPAPLLFLITVMPLLEHAIRRVFVCVNPDVREDKICTSEDEFFLVLDLVCAEEVEPGFLVEGVVGGRNRVAKELGDGIMDLLLDLFVYPSGPRLRDKIAHGEANHLLHVPTIDGGLLDHVLGLLVTLMRHYEIPLALDDWEGDAFPPADATDWPRRYRTKFHPVSCVERKMAECVWVIWQCGHVDVVRTFWDAAGGLPIEGSGRAGQMERLIVREGVRNGKWVFVWTGAVEVGWRERGGDGVVGWVDGVMRGRVWSETRKGRRRQGLSKVEVRLVNGFGNVVRKAADGVLKLFDKLSTLSKQTSTRTLSSRKRKTAEQLYSLLPSLLHMVSSSLLVVEYLHMQLTRGVFADCTDSDPRLEVVFDTISIVMVFMARWSGLISEGRWKDVDSAFEEVVGKMFRTAGRSRWDDVGEGDVWPAIKTNVEHSAGLSIVSAPHAALQADRKWSWSWVLCNGLGKKTSFVSEVYDGDRNLRCCVEMYILGRFRVVFGSRLTLPRRMGKQTAHDM</sequence>
<dbReference type="InterPro" id="IPR039635">
    <property type="entry name" value="ERMARD"/>
</dbReference>
<dbReference type="AlphaFoldDB" id="A0A433Q7K8"/>
<dbReference type="Pfam" id="PF13910">
    <property type="entry name" value="DUF4209"/>
    <property type="match status" value="1"/>
</dbReference>
<gene>
    <name evidence="2" type="ORF">BC938DRAFT_471699</name>
</gene>
<dbReference type="EMBL" id="RBNJ01012087">
    <property type="protein sequence ID" value="RUS25760.1"/>
    <property type="molecule type" value="Genomic_DNA"/>
</dbReference>
<accession>A0A433Q7K8</accession>
<dbReference type="PANTHER" id="PTHR31701:SF2">
    <property type="entry name" value="ENDOPLASMIC RETICULUM MEMBRANE-ASSOCIATED RNA DEGRADATION PROTEIN"/>
    <property type="match status" value="1"/>
</dbReference>
<name>A0A433Q7K8_9FUNG</name>
<evidence type="ECO:0000313" key="2">
    <source>
        <dbReference type="EMBL" id="RUS25760.1"/>
    </source>
</evidence>
<keyword evidence="3" id="KW-1185">Reference proteome</keyword>
<organism evidence="2 3">
    <name type="scientific">Jimgerdemannia flammicorona</name>
    <dbReference type="NCBI Taxonomy" id="994334"/>
    <lineage>
        <taxon>Eukaryota</taxon>
        <taxon>Fungi</taxon>
        <taxon>Fungi incertae sedis</taxon>
        <taxon>Mucoromycota</taxon>
        <taxon>Mucoromycotina</taxon>
        <taxon>Endogonomycetes</taxon>
        <taxon>Endogonales</taxon>
        <taxon>Endogonaceae</taxon>
        <taxon>Jimgerdemannia</taxon>
    </lineage>
</organism>
<reference evidence="2 3" key="1">
    <citation type="journal article" date="2018" name="New Phytol.">
        <title>Phylogenomics of Endogonaceae and evolution of mycorrhizas within Mucoromycota.</title>
        <authorList>
            <person name="Chang Y."/>
            <person name="Desiro A."/>
            <person name="Na H."/>
            <person name="Sandor L."/>
            <person name="Lipzen A."/>
            <person name="Clum A."/>
            <person name="Barry K."/>
            <person name="Grigoriev I.V."/>
            <person name="Martin F.M."/>
            <person name="Stajich J.E."/>
            <person name="Smith M.E."/>
            <person name="Bonito G."/>
            <person name="Spatafora J.W."/>
        </authorList>
    </citation>
    <scope>NUCLEOTIDE SEQUENCE [LARGE SCALE GENOMIC DNA]</scope>
    <source>
        <strain evidence="2 3">AD002</strain>
    </source>
</reference>
<dbReference type="InterPro" id="IPR025209">
    <property type="entry name" value="DUF4209"/>
</dbReference>
<comment type="caution">
    <text evidence="2">The sequence shown here is derived from an EMBL/GenBank/DDBJ whole genome shotgun (WGS) entry which is preliminary data.</text>
</comment>
<feature type="domain" description="DUF4209" evidence="1">
    <location>
        <begin position="190"/>
        <end position="266"/>
    </location>
</feature>
<protein>
    <recommendedName>
        <fullName evidence="1">DUF4209 domain-containing protein</fullName>
    </recommendedName>
</protein>
<dbReference type="Proteomes" id="UP000274822">
    <property type="component" value="Unassembled WGS sequence"/>
</dbReference>
<dbReference type="PANTHER" id="PTHR31701">
    <property type="entry name" value="ENDOPLASMIC RETICULUM MEMBRANE-ASSOCIATED RNA DEGRADATION PROTEIN"/>
    <property type="match status" value="1"/>
</dbReference>
<evidence type="ECO:0000313" key="3">
    <source>
        <dbReference type="Proteomes" id="UP000274822"/>
    </source>
</evidence>